<proteinExistence type="predicted"/>
<sequence>MQMSLREAIGEAVERAHDAGSLVFGEIKASILAGYALQDPLDETAIELGIIQEASRRSLPLRFEKARNPLRSDGFDGGSAQAFGHQVPAC</sequence>
<dbReference type="RefSeq" id="WP_024351578.1">
    <property type="nucleotide sequence ID" value="NZ_BBWN01000030.1"/>
</dbReference>
<dbReference type="AlphaFoldDB" id="A0A0P0YZ18"/>
<accession>A0A0P0YZ18</accession>
<reference evidence="2" key="1">
    <citation type="journal article" date="2015" name="Proc. Natl. Acad. Sci. U.S.A.">
        <title>Bacterial clade with the ribosomal RNA operon on a small plasmid rather than the chromosome.</title>
        <authorList>
            <person name="Anda M."/>
            <person name="Ohtsubo Y."/>
            <person name="Okubo T."/>
            <person name="Sugawara M."/>
            <person name="Nagata Y."/>
            <person name="Tsuda M."/>
            <person name="Minamisawa K."/>
            <person name="Mitsui H."/>
        </authorList>
    </citation>
    <scope>NUCLEOTIDE SEQUENCE</scope>
    <source>
        <strain evidence="2">DSM 14790</strain>
    </source>
</reference>
<evidence type="ECO:0000256" key="1">
    <source>
        <dbReference type="SAM" id="MobiDB-lite"/>
    </source>
</evidence>
<evidence type="ECO:0000313" key="2">
    <source>
        <dbReference type="EMBL" id="BAT26656.1"/>
    </source>
</evidence>
<feature type="region of interest" description="Disordered" evidence="1">
    <location>
        <begin position="70"/>
        <end position="90"/>
    </location>
</feature>
<organism evidence="2">
    <name type="scientific">Aurantimonas coralicida</name>
    <dbReference type="NCBI Taxonomy" id="182270"/>
    <lineage>
        <taxon>Bacteria</taxon>
        <taxon>Pseudomonadati</taxon>
        <taxon>Pseudomonadota</taxon>
        <taxon>Alphaproteobacteria</taxon>
        <taxon>Hyphomicrobiales</taxon>
        <taxon>Aurantimonadaceae</taxon>
        <taxon>Aurantimonas</taxon>
    </lineage>
</organism>
<protein>
    <submittedName>
        <fullName evidence="2">Uncharacterized protein</fullName>
    </submittedName>
</protein>
<dbReference type="EMBL" id="LC066373">
    <property type="protein sequence ID" value="BAT26656.1"/>
    <property type="molecule type" value="Genomic_DNA"/>
</dbReference>
<name>A0A0P0YZ18_9HYPH</name>